<sequence>MSEDNEVQMLYNCSGVVLGRDVVQKMNRSELLNAIAAVVTADQTNKARQFLTQCLFLEPAPPPNDDIIWWEKLIWIALFASMLIVATTGNAIVMWIVLGKLERFHLMLFSLNFQKIIDVLNFKIIFRFLSSTYARKRNI</sequence>
<accession>A0AAW1D3T0</accession>
<dbReference type="AlphaFoldDB" id="A0AAW1D3T0"/>
<dbReference type="Proteomes" id="UP001461498">
    <property type="component" value="Unassembled WGS sequence"/>
</dbReference>
<keyword evidence="3" id="KW-1185">Reference proteome</keyword>
<comment type="caution">
    <text evidence="2">The sequence shown here is derived from an EMBL/GenBank/DDBJ whole genome shotgun (WGS) entry which is preliminary data.</text>
</comment>
<keyword evidence="1" id="KW-0812">Transmembrane</keyword>
<evidence type="ECO:0000313" key="2">
    <source>
        <dbReference type="EMBL" id="KAK9504875.1"/>
    </source>
</evidence>
<dbReference type="EMBL" id="JAPXFL010000006">
    <property type="protein sequence ID" value="KAK9504875.1"/>
    <property type="molecule type" value="Genomic_DNA"/>
</dbReference>
<proteinExistence type="predicted"/>
<feature type="transmembrane region" description="Helical" evidence="1">
    <location>
        <begin position="73"/>
        <end position="98"/>
    </location>
</feature>
<keyword evidence="1" id="KW-1133">Transmembrane helix</keyword>
<evidence type="ECO:0000256" key="1">
    <source>
        <dbReference type="SAM" id="Phobius"/>
    </source>
</evidence>
<gene>
    <name evidence="2" type="ORF">O3M35_009048</name>
</gene>
<evidence type="ECO:0000313" key="3">
    <source>
        <dbReference type="Proteomes" id="UP001461498"/>
    </source>
</evidence>
<keyword evidence="1" id="KW-0472">Membrane</keyword>
<reference evidence="2 3" key="1">
    <citation type="submission" date="2022-12" db="EMBL/GenBank/DDBJ databases">
        <title>Chromosome-level genome assembly of true bugs.</title>
        <authorList>
            <person name="Ma L."/>
            <person name="Li H."/>
        </authorList>
    </citation>
    <scope>NUCLEOTIDE SEQUENCE [LARGE SCALE GENOMIC DNA]</scope>
    <source>
        <strain evidence="2">Lab_2022b</strain>
    </source>
</reference>
<organism evidence="2 3">
    <name type="scientific">Rhynocoris fuscipes</name>
    <dbReference type="NCBI Taxonomy" id="488301"/>
    <lineage>
        <taxon>Eukaryota</taxon>
        <taxon>Metazoa</taxon>
        <taxon>Ecdysozoa</taxon>
        <taxon>Arthropoda</taxon>
        <taxon>Hexapoda</taxon>
        <taxon>Insecta</taxon>
        <taxon>Pterygota</taxon>
        <taxon>Neoptera</taxon>
        <taxon>Paraneoptera</taxon>
        <taxon>Hemiptera</taxon>
        <taxon>Heteroptera</taxon>
        <taxon>Panheteroptera</taxon>
        <taxon>Cimicomorpha</taxon>
        <taxon>Reduviidae</taxon>
        <taxon>Harpactorinae</taxon>
        <taxon>Harpactorini</taxon>
        <taxon>Rhynocoris</taxon>
    </lineage>
</organism>
<name>A0AAW1D3T0_9HEMI</name>
<protein>
    <submittedName>
        <fullName evidence="2">Uncharacterized protein</fullName>
    </submittedName>
</protein>